<dbReference type="OrthoDB" id="6278900at2759"/>
<dbReference type="GO" id="GO:0004726">
    <property type="term" value="F:non-membrane spanning protein tyrosine phosphatase activity"/>
    <property type="evidence" value="ECO:0007669"/>
    <property type="project" value="TreeGrafter"/>
</dbReference>
<protein>
    <submittedName>
        <fullName evidence="4">Uncharacterized protein</fullName>
    </submittedName>
</protein>
<feature type="domain" description="Tyrosine-protein phosphatase" evidence="2">
    <location>
        <begin position="1"/>
        <end position="249"/>
    </location>
</feature>
<sequence>MLKDGDPDVVGSDYINANHIDGEDEPGAIFPEADHKKYLATQGCMPNTISDFWRMVWQENVGVIVMTTKEVERGKNKCARYWPECEATKEIKSHTLNIVVKNIQETTTSDYTLREFIVSAKRNDDSDSKEEYHKVFQYHFKVWPDHGVPNDPGCVLNFLHDVNKRQESLIQEAPSPSTLYRTTLVHCSAGIGRTGTFIVIDIILNQITRQGLDCEIDIQKTIQLVRSQRSGMVQTEAQYKFVYMAVQHYIDTVSQRLQAKQNSQKTGRDYTNIKCAAEALGCGDPPNSLPALSSPIPLAPPRHKHKELPKIPPELYQNLGPFSKDKHHGKK</sequence>
<organism evidence="4 5">
    <name type="scientific">Owenia fusiformis</name>
    <name type="common">Polychaete worm</name>
    <dbReference type="NCBI Taxonomy" id="6347"/>
    <lineage>
        <taxon>Eukaryota</taxon>
        <taxon>Metazoa</taxon>
        <taxon>Spiralia</taxon>
        <taxon>Lophotrochozoa</taxon>
        <taxon>Annelida</taxon>
        <taxon>Polychaeta</taxon>
        <taxon>Sedentaria</taxon>
        <taxon>Canalipalpata</taxon>
        <taxon>Sabellida</taxon>
        <taxon>Oweniida</taxon>
        <taxon>Oweniidae</taxon>
        <taxon>Owenia</taxon>
    </lineage>
</organism>
<dbReference type="PROSITE" id="PS50055">
    <property type="entry name" value="TYR_PHOSPHATASE_PTP"/>
    <property type="match status" value="1"/>
</dbReference>
<name>A0A8S4N4R5_OWEFU</name>
<dbReference type="AlphaFoldDB" id="A0A8S4N4R5"/>
<dbReference type="PROSITE" id="PS00383">
    <property type="entry name" value="TYR_PHOSPHATASE_1"/>
    <property type="match status" value="1"/>
</dbReference>
<dbReference type="InterPro" id="IPR000242">
    <property type="entry name" value="PTP_cat"/>
</dbReference>
<feature type="region of interest" description="Disordered" evidence="1">
    <location>
        <begin position="290"/>
        <end position="331"/>
    </location>
</feature>
<reference evidence="4" key="1">
    <citation type="submission" date="2022-03" db="EMBL/GenBank/DDBJ databases">
        <authorList>
            <person name="Martin C."/>
        </authorList>
    </citation>
    <scope>NUCLEOTIDE SEQUENCE</scope>
</reference>
<dbReference type="GO" id="GO:0050839">
    <property type="term" value="F:cell adhesion molecule binding"/>
    <property type="evidence" value="ECO:0007669"/>
    <property type="project" value="TreeGrafter"/>
</dbReference>
<dbReference type="InterPro" id="IPR016130">
    <property type="entry name" value="Tyr_Pase_AS"/>
</dbReference>
<gene>
    <name evidence="4" type="ORF">OFUS_LOCUS2687</name>
</gene>
<dbReference type="EMBL" id="CAIIXF020000001">
    <property type="protein sequence ID" value="CAH1775375.1"/>
    <property type="molecule type" value="Genomic_DNA"/>
</dbReference>
<dbReference type="Gene3D" id="3.90.190.10">
    <property type="entry name" value="Protein tyrosine phosphatase superfamily"/>
    <property type="match status" value="1"/>
</dbReference>
<dbReference type="InterPro" id="IPR000387">
    <property type="entry name" value="Tyr_Pase_dom"/>
</dbReference>
<evidence type="ECO:0000259" key="3">
    <source>
        <dbReference type="PROSITE" id="PS50056"/>
    </source>
</evidence>
<evidence type="ECO:0000313" key="4">
    <source>
        <dbReference type="EMBL" id="CAH1775375.1"/>
    </source>
</evidence>
<dbReference type="PANTHER" id="PTHR46559">
    <property type="entry name" value="TYROSINE-PROTEIN PHOSPHATASE NON-RECEPTOR TYPE 11"/>
    <property type="match status" value="1"/>
</dbReference>
<proteinExistence type="predicted"/>
<accession>A0A8S4N4R5</accession>
<dbReference type="PRINTS" id="PR00700">
    <property type="entry name" value="PRTYPHPHTASE"/>
</dbReference>
<dbReference type="InterPro" id="IPR003595">
    <property type="entry name" value="Tyr_Pase_cat"/>
</dbReference>
<comment type="caution">
    <text evidence="4">The sequence shown here is derived from an EMBL/GenBank/DDBJ whole genome shotgun (WGS) entry which is preliminary data.</text>
</comment>
<feature type="domain" description="Tyrosine specific protein phosphatases" evidence="3">
    <location>
        <begin position="156"/>
        <end position="240"/>
    </location>
</feature>
<dbReference type="SUPFAM" id="SSF52799">
    <property type="entry name" value="(Phosphotyrosine protein) phosphatases II"/>
    <property type="match status" value="1"/>
</dbReference>
<evidence type="ECO:0000313" key="5">
    <source>
        <dbReference type="Proteomes" id="UP000749559"/>
    </source>
</evidence>
<dbReference type="GO" id="GO:0005737">
    <property type="term" value="C:cytoplasm"/>
    <property type="evidence" value="ECO:0007669"/>
    <property type="project" value="TreeGrafter"/>
</dbReference>
<dbReference type="InterPro" id="IPR029021">
    <property type="entry name" value="Prot-tyrosine_phosphatase-like"/>
</dbReference>
<keyword evidence="5" id="KW-1185">Reference proteome</keyword>
<evidence type="ECO:0000259" key="2">
    <source>
        <dbReference type="PROSITE" id="PS50055"/>
    </source>
</evidence>
<dbReference type="SMART" id="SM00404">
    <property type="entry name" value="PTPc_motif"/>
    <property type="match status" value="1"/>
</dbReference>
<dbReference type="PROSITE" id="PS50056">
    <property type="entry name" value="TYR_PHOSPHATASE_2"/>
    <property type="match status" value="1"/>
</dbReference>
<dbReference type="GO" id="GO:0030971">
    <property type="term" value="F:receptor tyrosine kinase binding"/>
    <property type="evidence" value="ECO:0007669"/>
    <property type="project" value="TreeGrafter"/>
</dbReference>
<dbReference type="Proteomes" id="UP000749559">
    <property type="component" value="Unassembled WGS sequence"/>
</dbReference>
<dbReference type="PANTHER" id="PTHR46559:SF3">
    <property type="entry name" value="TYROSINE-PROTEIN PHOSPHATASE NON-RECEPTOR TYPE"/>
    <property type="match status" value="1"/>
</dbReference>
<evidence type="ECO:0000256" key="1">
    <source>
        <dbReference type="SAM" id="MobiDB-lite"/>
    </source>
</evidence>
<dbReference type="GO" id="GO:0070374">
    <property type="term" value="P:positive regulation of ERK1 and ERK2 cascade"/>
    <property type="evidence" value="ECO:0007669"/>
    <property type="project" value="TreeGrafter"/>
</dbReference>
<dbReference type="Pfam" id="PF00102">
    <property type="entry name" value="Y_phosphatase"/>
    <property type="match status" value="1"/>
</dbReference>
<dbReference type="SMART" id="SM00194">
    <property type="entry name" value="PTPc"/>
    <property type="match status" value="1"/>
</dbReference>